<evidence type="ECO:0000313" key="2">
    <source>
        <dbReference type="Proteomes" id="UP000234748"/>
    </source>
</evidence>
<gene>
    <name evidence="1" type="ORF">CUU66_20385</name>
</gene>
<comment type="caution">
    <text evidence="1">The sequence shown here is derived from an EMBL/GenBank/DDBJ whole genome shotgun (WGS) entry which is preliminary data.</text>
</comment>
<dbReference type="Proteomes" id="UP000234748">
    <property type="component" value="Unassembled WGS sequence"/>
</dbReference>
<organism evidence="1 2">
    <name type="scientific">Peribacillus deserti</name>
    <dbReference type="NCBI Taxonomy" id="673318"/>
    <lineage>
        <taxon>Bacteria</taxon>
        <taxon>Bacillati</taxon>
        <taxon>Bacillota</taxon>
        <taxon>Bacilli</taxon>
        <taxon>Bacillales</taxon>
        <taxon>Bacillaceae</taxon>
        <taxon>Peribacillus</taxon>
    </lineage>
</organism>
<reference evidence="1 2" key="1">
    <citation type="submission" date="2017-11" db="EMBL/GenBank/DDBJ databases">
        <title>Comparitive Functional Genomics of Dry Heat Resistant strains isolated from the Viking Spacecraft.</title>
        <authorList>
            <person name="Seuylemezian A."/>
            <person name="Cooper K."/>
            <person name="Vaishampayan P."/>
        </authorList>
    </citation>
    <scope>NUCLEOTIDE SEQUENCE [LARGE SCALE GENOMIC DNA]</scope>
    <source>
        <strain evidence="1 2">V1-29</strain>
    </source>
</reference>
<evidence type="ECO:0000313" key="1">
    <source>
        <dbReference type="EMBL" id="PLT28091.1"/>
    </source>
</evidence>
<sequence>MITGCASKPLRRAFSVDDRIIGLFTRHAVCIMFPIIIESKVALKFTAEGRPRINSLNKPSKIGKRTSFFTQIVLKMEKADQ</sequence>
<proteinExistence type="predicted"/>
<accession>A0A2N5M159</accession>
<name>A0A2N5M159_9BACI</name>
<protein>
    <submittedName>
        <fullName evidence="1">Uncharacterized protein</fullName>
    </submittedName>
</protein>
<keyword evidence="2" id="KW-1185">Reference proteome</keyword>
<dbReference type="AlphaFoldDB" id="A0A2N5M159"/>
<dbReference type="EMBL" id="PGUY01000066">
    <property type="protein sequence ID" value="PLT28091.1"/>
    <property type="molecule type" value="Genomic_DNA"/>
</dbReference>